<dbReference type="Proteomes" id="UP000748025">
    <property type="component" value="Unassembled WGS sequence"/>
</dbReference>
<evidence type="ECO:0000256" key="1">
    <source>
        <dbReference type="SAM" id="MobiDB-lite"/>
    </source>
</evidence>
<feature type="region of interest" description="Disordered" evidence="1">
    <location>
        <begin position="20"/>
        <end position="52"/>
    </location>
</feature>
<keyword evidence="3" id="KW-1185">Reference proteome</keyword>
<proteinExistence type="predicted"/>
<feature type="compositionally biased region" description="Polar residues" evidence="1">
    <location>
        <begin position="28"/>
        <end position="41"/>
    </location>
</feature>
<evidence type="ECO:0000313" key="2">
    <source>
        <dbReference type="EMBL" id="KAG5987238.1"/>
    </source>
</evidence>
<dbReference type="EMBL" id="SRPW01003372">
    <property type="protein sequence ID" value="KAG5987238.1"/>
    <property type="molecule type" value="Genomic_DNA"/>
</dbReference>
<organism evidence="2 3">
    <name type="scientific">Claviceps pusilla</name>
    <dbReference type="NCBI Taxonomy" id="123648"/>
    <lineage>
        <taxon>Eukaryota</taxon>
        <taxon>Fungi</taxon>
        <taxon>Dikarya</taxon>
        <taxon>Ascomycota</taxon>
        <taxon>Pezizomycotina</taxon>
        <taxon>Sordariomycetes</taxon>
        <taxon>Hypocreomycetidae</taxon>
        <taxon>Hypocreales</taxon>
        <taxon>Clavicipitaceae</taxon>
        <taxon>Claviceps</taxon>
    </lineage>
</organism>
<reference evidence="2" key="1">
    <citation type="journal article" date="2020" name="bioRxiv">
        <title>Whole genome comparisons of ergot fungi reveals the divergence and evolution of species within the genus Claviceps are the result of varying mechanisms driving genome evolution and host range expansion.</title>
        <authorList>
            <person name="Wyka S.A."/>
            <person name="Mondo S.J."/>
            <person name="Liu M."/>
            <person name="Dettman J."/>
            <person name="Nalam V."/>
            <person name="Broders K.D."/>
        </authorList>
    </citation>
    <scope>NUCLEOTIDE SEQUENCE</scope>
    <source>
        <strain evidence="2">CCC 602</strain>
    </source>
</reference>
<evidence type="ECO:0000313" key="3">
    <source>
        <dbReference type="Proteomes" id="UP000748025"/>
    </source>
</evidence>
<feature type="non-terminal residue" evidence="2">
    <location>
        <position position="52"/>
    </location>
</feature>
<dbReference type="AlphaFoldDB" id="A0A9P7N4J5"/>
<gene>
    <name evidence="2" type="ORF">E4U43_005177</name>
</gene>
<accession>A0A9P7N4J5</accession>
<sequence length="52" mass="5536">MAPVARSSVPAVTFAEIIRPFTTDKDNTTSNLSNPFVTSTDPPMADPPMGNK</sequence>
<name>A0A9P7N4J5_9HYPO</name>
<protein>
    <submittedName>
        <fullName evidence="2">Uncharacterized protein</fullName>
    </submittedName>
</protein>
<comment type="caution">
    <text evidence="2">The sequence shown here is derived from an EMBL/GenBank/DDBJ whole genome shotgun (WGS) entry which is preliminary data.</text>
</comment>